<dbReference type="Gene3D" id="1.10.510.10">
    <property type="entry name" value="Transferase(Phosphotransferase) domain 1"/>
    <property type="match status" value="1"/>
</dbReference>
<dbReference type="PROSITE" id="PS00107">
    <property type="entry name" value="PROTEIN_KINASE_ATP"/>
    <property type="match status" value="1"/>
</dbReference>
<gene>
    <name evidence="12" type="ORF">BOX15_Mlig000451g4</name>
</gene>
<dbReference type="InterPro" id="IPR011009">
    <property type="entry name" value="Kinase-like_dom_sf"/>
</dbReference>
<evidence type="ECO:0000313" key="12">
    <source>
        <dbReference type="EMBL" id="PAA75324.1"/>
    </source>
</evidence>
<dbReference type="EC" id="2.7.11.24" evidence="3"/>
<dbReference type="SUPFAM" id="SSF56112">
    <property type="entry name" value="Protein kinase-like (PK-like)"/>
    <property type="match status" value="1"/>
</dbReference>
<dbReference type="PRINTS" id="PR01773">
    <property type="entry name" value="P38MAPKINASE"/>
</dbReference>
<dbReference type="InterPro" id="IPR050117">
    <property type="entry name" value="MAPK"/>
</dbReference>
<keyword evidence="9 10" id="KW-0067">ATP-binding</keyword>
<dbReference type="GO" id="GO:0005524">
    <property type="term" value="F:ATP binding"/>
    <property type="evidence" value="ECO:0007669"/>
    <property type="project" value="UniProtKB-UniRule"/>
</dbReference>
<evidence type="ECO:0000313" key="13">
    <source>
        <dbReference type="Proteomes" id="UP000215902"/>
    </source>
</evidence>
<keyword evidence="8" id="KW-0418">Kinase</keyword>
<feature type="domain" description="Protein kinase" evidence="11">
    <location>
        <begin position="23"/>
        <end position="308"/>
    </location>
</feature>
<dbReference type="PANTHER" id="PTHR24055">
    <property type="entry name" value="MITOGEN-ACTIVATED PROTEIN KINASE"/>
    <property type="match status" value="1"/>
</dbReference>
<dbReference type="PROSITE" id="PS01351">
    <property type="entry name" value="MAPK"/>
    <property type="match status" value="1"/>
</dbReference>
<organism evidence="12 13">
    <name type="scientific">Macrostomum lignano</name>
    <dbReference type="NCBI Taxonomy" id="282301"/>
    <lineage>
        <taxon>Eukaryota</taxon>
        <taxon>Metazoa</taxon>
        <taxon>Spiralia</taxon>
        <taxon>Lophotrochozoa</taxon>
        <taxon>Platyhelminthes</taxon>
        <taxon>Rhabditophora</taxon>
        <taxon>Macrostomorpha</taxon>
        <taxon>Macrostomida</taxon>
        <taxon>Macrostomidae</taxon>
        <taxon>Macrostomum</taxon>
    </lineage>
</organism>
<keyword evidence="6" id="KW-0808">Transferase</keyword>
<evidence type="ECO:0000256" key="5">
    <source>
        <dbReference type="ARBA" id="ARBA00022553"/>
    </source>
</evidence>
<feature type="binding site" evidence="10">
    <location>
        <position position="53"/>
    </location>
    <ligand>
        <name>ATP</name>
        <dbReference type="ChEBI" id="CHEBI:30616"/>
    </ligand>
</feature>
<keyword evidence="5" id="KW-0597">Phosphoprotein</keyword>
<dbReference type="OrthoDB" id="192887at2759"/>
<dbReference type="Gene3D" id="3.30.200.20">
    <property type="entry name" value="Phosphorylase Kinase, domain 1"/>
    <property type="match status" value="1"/>
</dbReference>
<dbReference type="InterPro" id="IPR003527">
    <property type="entry name" value="MAP_kinase_CS"/>
</dbReference>
<dbReference type="GO" id="GO:0004707">
    <property type="term" value="F:MAP kinase activity"/>
    <property type="evidence" value="ECO:0007669"/>
    <property type="project" value="UniProtKB-EC"/>
</dbReference>
<evidence type="ECO:0000256" key="2">
    <source>
        <dbReference type="ARBA" id="ARBA00008832"/>
    </source>
</evidence>
<dbReference type="SMART" id="SM00220">
    <property type="entry name" value="S_TKc"/>
    <property type="match status" value="1"/>
</dbReference>
<keyword evidence="4" id="KW-0723">Serine/threonine-protein kinase</keyword>
<comment type="similarity">
    <text evidence="2">Belongs to the protein kinase superfamily. CMGC Ser/Thr protein kinase family. MAP kinase subfamily.</text>
</comment>
<dbReference type="InterPro" id="IPR017441">
    <property type="entry name" value="Protein_kinase_ATP_BS"/>
</dbReference>
<keyword evidence="13" id="KW-1185">Reference proteome</keyword>
<dbReference type="AlphaFoldDB" id="A0A267FQ09"/>
<dbReference type="FunFam" id="1.10.510.10:FF:000684">
    <property type="entry name" value="Mitogen-activated protein kinase"/>
    <property type="match status" value="1"/>
</dbReference>
<comment type="caution">
    <text evidence="12">The sequence shown here is derived from an EMBL/GenBank/DDBJ whole genome shotgun (WGS) entry which is preliminary data.</text>
</comment>
<dbReference type="EMBL" id="NIVC01000890">
    <property type="protein sequence ID" value="PAA75324.1"/>
    <property type="molecule type" value="Genomic_DNA"/>
</dbReference>
<evidence type="ECO:0000259" key="11">
    <source>
        <dbReference type="PROSITE" id="PS50011"/>
    </source>
</evidence>
<dbReference type="Pfam" id="PF00069">
    <property type="entry name" value="Pkinase"/>
    <property type="match status" value="1"/>
</dbReference>
<evidence type="ECO:0000256" key="8">
    <source>
        <dbReference type="ARBA" id="ARBA00022777"/>
    </source>
</evidence>
<dbReference type="CDD" id="cd07851">
    <property type="entry name" value="STKc_p38"/>
    <property type="match status" value="1"/>
</dbReference>
<evidence type="ECO:0000256" key="10">
    <source>
        <dbReference type="PROSITE-ProRule" id="PRU10141"/>
    </source>
</evidence>
<dbReference type="InterPro" id="IPR008352">
    <property type="entry name" value="MAPK_HOG-like"/>
</dbReference>
<evidence type="ECO:0000256" key="6">
    <source>
        <dbReference type="ARBA" id="ARBA00022679"/>
    </source>
</evidence>
<protein>
    <recommendedName>
        <fullName evidence="3">mitogen-activated protein kinase</fullName>
        <ecNumber evidence="3">2.7.11.24</ecNumber>
    </recommendedName>
</protein>
<keyword evidence="7 10" id="KW-0547">Nucleotide-binding</keyword>
<dbReference type="PROSITE" id="PS50011">
    <property type="entry name" value="PROTEIN_KINASE_DOM"/>
    <property type="match status" value="1"/>
</dbReference>
<evidence type="ECO:0000256" key="3">
    <source>
        <dbReference type="ARBA" id="ARBA00012411"/>
    </source>
</evidence>
<accession>A0A267FQ09</accession>
<name>A0A267FQ09_9PLAT</name>
<evidence type="ECO:0000256" key="7">
    <source>
        <dbReference type="ARBA" id="ARBA00022741"/>
    </source>
</evidence>
<evidence type="ECO:0000256" key="4">
    <source>
        <dbReference type="ARBA" id="ARBA00022527"/>
    </source>
</evidence>
<dbReference type="GO" id="GO:0005737">
    <property type="term" value="C:cytoplasm"/>
    <property type="evidence" value="ECO:0007669"/>
    <property type="project" value="UniProtKB-ARBA"/>
</dbReference>
<evidence type="ECO:0000256" key="1">
    <source>
        <dbReference type="ARBA" id="ARBA00001946"/>
    </source>
</evidence>
<dbReference type="FunFam" id="3.30.200.20:FF:000769">
    <property type="entry name" value="Mitogen-activated protein kinase 14"/>
    <property type="match status" value="1"/>
</dbReference>
<dbReference type="Proteomes" id="UP000215902">
    <property type="component" value="Unassembled WGS sequence"/>
</dbReference>
<proteinExistence type="inferred from homology"/>
<reference evidence="12 13" key="1">
    <citation type="submission" date="2017-06" db="EMBL/GenBank/DDBJ databases">
        <title>A platform for efficient transgenesis in Macrostomum lignano, a flatworm model organism for stem cell research.</title>
        <authorList>
            <person name="Berezikov E."/>
        </authorList>
    </citation>
    <scope>NUCLEOTIDE SEQUENCE [LARGE SCALE GENOMIC DNA]</scope>
    <source>
        <strain evidence="12">DV1</strain>
        <tissue evidence="12">Whole organism</tissue>
    </source>
</reference>
<dbReference type="STRING" id="282301.A0A267FQ09"/>
<sequence length="359" mass="41220">MQKQTEFYVVEFGGTSWNVPTRYRDLQPVGHGAYGSVCSAWDNQLNHKVAIKKLARPFQTEIHAKRTYREIKMLRHMDHDNIIILIDLFSPNNSLETFEDVYMVTPLMGADLNAIVRTQTLSDEHVQFLIYQILRGLKYLHSANIIHRDLKPSNIAVNEDCELRILDLGLARQRDDEMTGYVATRWYRAPEIMLQWMKYDRVVDIWSVGCIMVELINRQPLFPGMDHIDQLMKILSVTGFPEDDFLKKIESSDAITFLNNQRGNITQCPLARVCPGASPTALDLLERMLTLDPTKRVSAAEALEHPYLAAYHDPDDEPDAVPYSDEWESQDLGVSEWRQLVWGTISEFTEPHLGSLANN</sequence>
<evidence type="ECO:0000256" key="9">
    <source>
        <dbReference type="ARBA" id="ARBA00022840"/>
    </source>
</evidence>
<dbReference type="InterPro" id="IPR000719">
    <property type="entry name" value="Prot_kinase_dom"/>
</dbReference>
<comment type="cofactor">
    <cofactor evidence="1">
        <name>Mg(2+)</name>
        <dbReference type="ChEBI" id="CHEBI:18420"/>
    </cofactor>
</comment>